<gene>
    <name evidence="1" type="ORF">EV194_10771</name>
</gene>
<reference evidence="1 2" key="1">
    <citation type="submission" date="2019-03" db="EMBL/GenBank/DDBJ databases">
        <title>Genomic Encyclopedia of Type Strains, Phase IV (KMG-IV): sequencing the most valuable type-strain genomes for metagenomic binning, comparative biology and taxonomic classification.</title>
        <authorList>
            <person name="Goeker M."/>
        </authorList>
    </citation>
    <scope>NUCLEOTIDE SEQUENCE [LARGE SCALE GENOMIC DNA]</scope>
    <source>
        <strain evidence="1 2">DSM 24179</strain>
    </source>
</reference>
<dbReference type="AlphaFoldDB" id="A0A4R2GH76"/>
<keyword evidence="2" id="KW-1185">Reference proteome</keyword>
<protein>
    <recommendedName>
        <fullName evidence="3">TraB family protein</fullName>
    </recommendedName>
</protein>
<comment type="caution">
    <text evidence="1">The sequence shown here is derived from an EMBL/GenBank/DDBJ whole genome shotgun (WGS) entry which is preliminary data.</text>
</comment>
<dbReference type="RefSeq" id="WP_132434010.1">
    <property type="nucleotide sequence ID" value="NZ_SLWK01000007.1"/>
</dbReference>
<dbReference type="Pfam" id="PF01963">
    <property type="entry name" value="TraB_PrgY_gumN"/>
    <property type="match status" value="1"/>
</dbReference>
<dbReference type="PANTHER" id="PTHR40590:SF1">
    <property type="entry name" value="CYTOPLASMIC PROTEIN"/>
    <property type="match status" value="1"/>
</dbReference>
<dbReference type="OrthoDB" id="9798714at2"/>
<evidence type="ECO:0000313" key="1">
    <source>
        <dbReference type="EMBL" id="TCO07687.1"/>
    </source>
</evidence>
<dbReference type="InterPro" id="IPR002816">
    <property type="entry name" value="TraB/PrgY/GumN_fam"/>
</dbReference>
<accession>A0A4R2GH76</accession>
<proteinExistence type="predicted"/>
<dbReference type="InterPro" id="IPR047111">
    <property type="entry name" value="YbaP-like"/>
</dbReference>
<sequence>MKKLEKPSFRECTKLFMIVFTIIILSPVTTTADDNTSLLYRVSGNGLEQPSWIYGTIHMICAEDFFISDAVSEALKSSQKMVMELDMSDPQMMQKMQGLAMHPEMKNISDFMKPEDAEAFNNYLTSRFGAGLEHIGMMKPFVIASMLVMTQINCDRVESYENYFLTYAIQNGINIKGLETIEFQAGLFDNIPYELQVKELVAMINDPEKGLAEFEQLVHCYKNQDINCLYEAIKESDSYIRDFEEILLTERNKNWVPLLEKIMTEHQSFIAVGAGHLPGAKGLLYLLKEAGYTIEAIKE</sequence>
<evidence type="ECO:0008006" key="3">
    <source>
        <dbReference type="Google" id="ProtNLM"/>
    </source>
</evidence>
<dbReference type="Proteomes" id="UP000295221">
    <property type="component" value="Unassembled WGS sequence"/>
</dbReference>
<dbReference type="PANTHER" id="PTHR40590">
    <property type="entry name" value="CYTOPLASMIC PROTEIN-RELATED"/>
    <property type="match status" value="1"/>
</dbReference>
<organism evidence="1 2">
    <name type="scientific">Natronoflexus pectinivorans</name>
    <dbReference type="NCBI Taxonomy" id="682526"/>
    <lineage>
        <taxon>Bacteria</taxon>
        <taxon>Pseudomonadati</taxon>
        <taxon>Bacteroidota</taxon>
        <taxon>Bacteroidia</taxon>
        <taxon>Marinilabiliales</taxon>
        <taxon>Marinilabiliaceae</taxon>
        <taxon>Natronoflexus</taxon>
    </lineage>
</organism>
<name>A0A4R2GH76_9BACT</name>
<dbReference type="CDD" id="cd14789">
    <property type="entry name" value="Tiki"/>
    <property type="match status" value="1"/>
</dbReference>
<dbReference type="EMBL" id="SLWK01000007">
    <property type="protein sequence ID" value="TCO07687.1"/>
    <property type="molecule type" value="Genomic_DNA"/>
</dbReference>
<evidence type="ECO:0000313" key="2">
    <source>
        <dbReference type="Proteomes" id="UP000295221"/>
    </source>
</evidence>